<gene>
    <name evidence="1" type="ORF">K6T79_09670</name>
</gene>
<evidence type="ECO:0000313" key="1">
    <source>
        <dbReference type="EMBL" id="MEB3021314.1"/>
    </source>
</evidence>
<protein>
    <submittedName>
        <fullName evidence="1">Uncharacterized protein</fullName>
    </submittedName>
</protein>
<comment type="caution">
    <text evidence="1">The sequence shown here is derived from an EMBL/GenBank/DDBJ whole genome shotgun (WGS) entry which is preliminary data.</text>
</comment>
<organism evidence="1 2">
    <name type="scientific">[Mycobacterium] crassicus</name>
    <dbReference type="NCBI Taxonomy" id="2872309"/>
    <lineage>
        <taxon>Bacteria</taxon>
        <taxon>Bacillati</taxon>
        <taxon>Actinomycetota</taxon>
        <taxon>Actinomycetes</taxon>
        <taxon>Mycobacteriales</taxon>
        <taxon>Mycobacteriaceae</taxon>
        <taxon>Mycolicibacter</taxon>
    </lineage>
</organism>
<sequence length="141" mass="16331">MLIAIAVWRQQPTAIEAELDDRGHDIADWHRGRMSSRKLLALLRHPRRDGPYATALLDGEFPLWMRMLKEIHKEVTLYRASKYVGTDYEYEPEIFVSAAERAEQAAQEEAETQFQEREFGGLLSQVFGDDTGDESSDDERW</sequence>
<proteinExistence type="predicted"/>
<dbReference type="EMBL" id="JAYJJR010000005">
    <property type="protein sequence ID" value="MEB3021314.1"/>
    <property type="molecule type" value="Genomic_DNA"/>
</dbReference>
<dbReference type="Proteomes" id="UP001299596">
    <property type="component" value="Unassembled WGS sequence"/>
</dbReference>
<evidence type="ECO:0000313" key="2">
    <source>
        <dbReference type="Proteomes" id="UP001299596"/>
    </source>
</evidence>
<reference evidence="1 2" key="1">
    <citation type="submission" date="2023-12" db="EMBL/GenBank/DDBJ databases">
        <title>Description of new species of Mycobacterium terrae complex isolated from sewage at the Sao Paulo Zoological Park Foundation in Brazil.</title>
        <authorList>
            <person name="Romagnoli C.L."/>
            <person name="Conceicao E.C."/>
            <person name="Machado E."/>
            <person name="Barreto L.B.P.F."/>
            <person name="Sharma A."/>
            <person name="Silva N.M."/>
            <person name="Marques L.E."/>
            <person name="Juliana M.A."/>
            <person name="Lourenco M.C.S."/>
            <person name="Digiampietri L.A."/>
            <person name="Suffys P.N."/>
            <person name="Viana-Niero C."/>
        </authorList>
    </citation>
    <scope>NUCLEOTIDE SEQUENCE [LARGE SCALE GENOMIC DNA]</scope>
    <source>
        <strain evidence="1 2">MYC098</strain>
    </source>
</reference>
<name>A0ABU5XH66_9MYCO</name>
<accession>A0ABU5XH66</accession>
<keyword evidence="2" id="KW-1185">Reference proteome</keyword>